<name>A0A940RVX3_9ACTN</name>
<comment type="caution">
    <text evidence="1">The sequence shown here is derived from an EMBL/GenBank/DDBJ whole genome shotgun (WGS) entry which is preliminary data.</text>
</comment>
<protein>
    <submittedName>
        <fullName evidence="1">LxmA leader domain family RiPP</fullName>
    </submittedName>
</protein>
<dbReference type="RefSeq" id="WP_209340439.1">
    <property type="nucleotide sequence ID" value="NZ_JAGIQL010000049.1"/>
</dbReference>
<dbReference type="EMBL" id="JAGIQL010000049">
    <property type="protein sequence ID" value="MBP0458691.1"/>
    <property type="molecule type" value="Genomic_DNA"/>
</dbReference>
<dbReference type="NCBIfam" id="NF038146">
    <property type="entry name" value="LxmA_leader"/>
    <property type="match status" value="1"/>
</dbReference>
<dbReference type="InterPro" id="IPR049906">
    <property type="entry name" value="LxmA-like_leader"/>
</dbReference>
<dbReference type="AlphaFoldDB" id="A0A940RVX3"/>
<evidence type="ECO:0000313" key="1">
    <source>
        <dbReference type="EMBL" id="MBP0458691.1"/>
    </source>
</evidence>
<proteinExistence type="predicted"/>
<evidence type="ECO:0000313" key="2">
    <source>
        <dbReference type="Proteomes" id="UP000670475"/>
    </source>
</evidence>
<gene>
    <name evidence="1" type="ORF">JFN87_14430</name>
</gene>
<sequence length="53" mass="5093">MTQDLISGYAAYAEADELVAATGEAPATPVTIAISGAFSTSLAASAATVAGNC</sequence>
<accession>A0A940RVX3</accession>
<keyword evidence="2" id="KW-1185">Reference proteome</keyword>
<organism evidence="1 2">
    <name type="scientific">Streptomyces montanisoli</name>
    <dbReference type="NCBI Taxonomy" id="2798581"/>
    <lineage>
        <taxon>Bacteria</taxon>
        <taxon>Bacillati</taxon>
        <taxon>Actinomycetota</taxon>
        <taxon>Actinomycetes</taxon>
        <taxon>Kitasatosporales</taxon>
        <taxon>Streptomycetaceae</taxon>
        <taxon>Streptomyces</taxon>
    </lineage>
</organism>
<reference evidence="1" key="1">
    <citation type="submission" date="2021-03" db="EMBL/GenBank/DDBJ databases">
        <title>Whole genome sequence of Streptomyces bomunensis MMS17-BM035.</title>
        <authorList>
            <person name="Lee J.H."/>
        </authorList>
    </citation>
    <scope>NUCLEOTIDE SEQUENCE</scope>
    <source>
        <strain evidence="1">MMS17-BM035</strain>
    </source>
</reference>
<dbReference type="Proteomes" id="UP000670475">
    <property type="component" value="Unassembled WGS sequence"/>
</dbReference>